<proteinExistence type="predicted"/>
<evidence type="ECO:0000313" key="1">
    <source>
        <dbReference type="EMBL" id="KAJ7351644.1"/>
    </source>
</evidence>
<comment type="caution">
    <text evidence="1">The sequence shown here is derived from an EMBL/GenBank/DDBJ whole genome shotgun (WGS) entry which is preliminary data.</text>
</comment>
<gene>
    <name evidence="1" type="ORF">DFH08DRAFT_806359</name>
</gene>
<reference evidence="1" key="1">
    <citation type="submission" date="2023-03" db="EMBL/GenBank/DDBJ databases">
        <title>Massive genome expansion in bonnet fungi (Mycena s.s.) driven by repeated elements and novel gene families across ecological guilds.</title>
        <authorList>
            <consortium name="Lawrence Berkeley National Laboratory"/>
            <person name="Harder C.B."/>
            <person name="Miyauchi S."/>
            <person name="Viragh M."/>
            <person name="Kuo A."/>
            <person name="Thoen E."/>
            <person name="Andreopoulos B."/>
            <person name="Lu D."/>
            <person name="Skrede I."/>
            <person name="Drula E."/>
            <person name="Henrissat B."/>
            <person name="Morin E."/>
            <person name="Kohler A."/>
            <person name="Barry K."/>
            <person name="LaButti K."/>
            <person name="Morin E."/>
            <person name="Salamov A."/>
            <person name="Lipzen A."/>
            <person name="Mereny Z."/>
            <person name="Hegedus B."/>
            <person name="Baldrian P."/>
            <person name="Stursova M."/>
            <person name="Weitz H."/>
            <person name="Taylor A."/>
            <person name="Grigoriev I.V."/>
            <person name="Nagy L.G."/>
            <person name="Martin F."/>
            <person name="Kauserud H."/>
        </authorList>
    </citation>
    <scope>NUCLEOTIDE SEQUENCE</scope>
    <source>
        <strain evidence="1">CBHHK002</strain>
    </source>
</reference>
<evidence type="ECO:0000313" key="2">
    <source>
        <dbReference type="Proteomes" id="UP001218218"/>
    </source>
</evidence>
<dbReference type="Proteomes" id="UP001218218">
    <property type="component" value="Unassembled WGS sequence"/>
</dbReference>
<sequence>MVALGIDGDYSHGVWTCATNKTRVNGHRSQLLCRDEIGDDHRYICAMHTARKNGDEDGHWRLAAPNIDTDIFGDFVLRVLGIREFVQKPHEPHAAFVHCAKLRDKMKNLCYPGDESRTVPHAALHNAQKPHAAHEAFAQTPYLPGAIRTGSPNSIATCATLAVTGMYIRTRIQGKPRALPEHDPHLFPLDIPERYVWAS</sequence>
<name>A0AAD7A882_9AGAR</name>
<accession>A0AAD7A882</accession>
<dbReference type="AlphaFoldDB" id="A0AAD7A882"/>
<protein>
    <submittedName>
        <fullName evidence="1">Uncharacterized protein</fullName>
    </submittedName>
</protein>
<keyword evidence="2" id="KW-1185">Reference proteome</keyword>
<dbReference type="EMBL" id="JARIHO010000013">
    <property type="protein sequence ID" value="KAJ7351644.1"/>
    <property type="molecule type" value="Genomic_DNA"/>
</dbReference>
<organism evidence="1 2">
    <name type="scientific">Mycena albidolilacea</name>
    <dbReference type="NCBI Taxonomy" id="1033008"/>
    <lineage>
        <taxon>Eukaryota</taxon>
        <taxon>Fungi</taxon>
        <taxon>Dikarya</taxon>
        <taxon>Basidiomycota</taxon>
        <taxon>Agaricomycotina</taxon>
        <taxon>Agaricomycetes</taxon>
        <taxon>Agaricomycetidae</taxon>
        <taxon>Agaricales</taxon>
        <taxon>Marasmiineae</taxon>
        <taxon>Mycenaceae</taxon>
        <taxon>Mycena</taxon>
    </lineage>
</organism>